<keyword evidence="2 6" id="KW-0812">Transmembrane</keyword>
<evidence type="ECO:0000256" key="5">
    <source>
        <dbReference type="SAM" id="MobiDB-lite"/>
    </source>
</evidence>
<feature type="region of interest" description="Disordered" evidence="5">
    <location>
        <begin position="236"/>
        <end position="255"/>
    </location>
</feature>
<feature type="compositionally biased region" description="Polar residues" evidence="5">
    <location>
        <begin position="424"/>
        <end position="435"/>
    </location>
</feature>
<feature type="transmembrane region" description="Helical" evidence="6">
    <location>
        <begin position="51"/>
        <end position="68"/>
    </location>
</feature>
<evidence type="ECO:0000313" key="8">
    <source>
        <dbReference type="Proteomes" id="UP001295423"/>
    </source>
</evidence>
<evidence type="ECO:0000256" key="3">
    <source>
        <dbReference type="ARBA" id="ARBA00022989"/>
    </source>
</evidence>
<feature type="transmembrane region" description="Helical" evidence="6">
    <location>
        <begin position="107"/>
        <end position="125"/>
    </location>
</feature>
<sequence length="435" mass="49569">MPPNSKYLPPFSLEQQMVLALVPKITAIPSIVGSVYIVQHVLRSSKRRQRTYHRLLAAMSTMDFIYAIKTFVSTWPNPEGTGYLASGTTETCEAAAVLGHGGSLSSILYNGSLTLYYLLTIAFSWRLDKIKRIEPFLHGLPLVIGWSTAFATLPMNLMNPIGWTCWIGSFPVSCIVNPDIECTRGENSSIYRWVFFHAELWACFLFSAFAMLYIYFRLRKNEVAIRKYEYEAQADADAEPDRSVENDESAQPQSGRSLILQSGRSLMTSRRTTTGRNATSSRKQKRHNLSQRFASQAWFYILAFCLTWIFPMITFVIAEVTGYLYFPLLATTVVFNPMQGFFNCLIYIKPRYMRYREGLRVGANVPPSAPSQIQCFRSALDLDAIDDEEELEQIEGDDSEKETTQEQVEKFSDRTTEWKEQAQKKGSNQTTNNSR</sequence>
<dbReference type="SUPFAM" id="SSF81321">
    <property type="entry name" value="Family A G protein-coupled receptor-like"/>
    <property type="match status" value="1"/>
</dbReference>
<keyword evidence="4 6" id="KW-0472">Membrane</keyword>
<dbReference type="Proteomes" id="UP001295423">
    <property type="component" value="Unassembled WGS sequence"/>
</dbReference>
<comment type="subcellular location">
    <subcellularLocation>
        <location evidence="1">Membrane</location>
        <topology evidence="1">Multi-pass membrane protein</topology>
    </subcellularLocation>
</comment>
<feature type="compositionally biased region" description="Basic and acidic residues" evidence="5">
    <location>
        <begin position="401"/>
        <end position="423"/>
    </location>
</feature>
<proteinExistence type="predicted"/>
<dbReference type="AlphaFoldDB" id="A0AAD2FVI5"/>
<dbReference type="Gene3D" id="1.20.1070.10">
    <property type="entry name" value="Rhodopsin 7-helix transmembrane proteins"/>
    <property type="match status" value="1"/>
</dbReference>
<feature type="transmembrane region" description="Helical" evidence="6">
    <location>
        <begin position="297"/>
        <end position="318"/>
    </location>
</feature>
<feature type="transmembrane region" description="Helical" evidence="6">
    <location>
        <begin position="194"/>
        <end position="216"/>
    </location>
</feature>
<dbReference type="GO" id="GO:0004930">
    <property type="term" value="F:G protein-coupled receptor activity"/>
    <property type="evidence" value="ECO:0007669"/>
    <property type="project" value="TreeGrafter"/>
</dbReference>
<feature type="transmembrane region" description="Helical" evidence="6">
    <location>
        <begin position="137"/>
        <end position="157"/>
    </location>
</feature>
<keyword evidence="3 6" id="KW-1133">Transmembrane helix</keyword>
<reference evidence="7" key="1">
    <citation type="submission" date="2023-08" db="EMBL/GenBank/DDBJ databases">
        <authorList>
            <person name="Audoor S."/>
            <person name="Bilcke G."/>
        </authorList>
    </citation>
    <scope>NUCLEOTIDE SEQUENCE</scope>
</reference>
<evidence type="ECO:0000256" key="2">
    <source>
        <dbReference type="ARBA" id="ARBA00022692"/>
    </source>
</evidence>
<dbReference type="EMBL" id="CAKOGP040001847">
    <property type="protein sequence ID" value="CAJ1953969.1"/>
    <property type="molecule type" value="Genomic_DNA"/>
</dbReference>
<organism evidence="7 8">
    <name type="scientific">Cylindrotheca closterium</name>
    <dbReference type="NCBI Taxonomy" id="2856"/>
    <lineage>
        <taxon>Eukaryota</taxon>
        <taxon>Sar</taxon>
        <taxon>Stramenopiles</taxon>
        <taxon>Ochrophyta</taxon>
        <taxon>Bacillariophyta</taxon>
        <taxon>Bacillariophyceae</taxon>
        <taxon>Bacillariophycidae</taxon>
        <taxon>Bacillariales</taxon>
        <taxon>Bacillariaceae</taxon>
        <taxon>Cylindrotheca</taxon>
    </lineage>
</organism>
<evidence type="ECO:0000256" key="4">
    <source>
        <dbReference type="ARBA" id="ARBA00023136"/>
    </source>
</evidence>
<feature type="region of interest" description="Disordered" evidence="5">
    <location>
        <begin position="392"/>
        <end position="435"/>
    </location>
</feature>
<dbReference type="GO" id="GO:0007189">
    <property type="term" value="P:adenylate cyclase-activating G protein-coupled receptor signaling pathway"/>
    <property type="evidence" value="ECO:0007669"/>
    <property type="project" value="TreeGrafter"/>
</dbReference>
<name>A0AAD2FVI5_9STRA</name>
<feature type="transmembrane region" description="Helical" evidence="6">
    <location>
        <begin position="324"/>
        <end position="348"/>
    </location>
</feature>
<comment type="caution">
    <text evidence="7">The sequence shown here is derived from an EMBL/GenBank/DDBJ whole genome shotgun (WGS) entry which is preliminary data.</text>
</comment>
<evidence type="ECO:0000256" key="6">
    <source>
        <dbReference type="SAM" id="Phobius"/>
    </source>
</evidence>
<feature type="transmembrane region" description="Helical" evidence="6">
    <location>
        <begin position="20"/>
        <end position="39"/>
    </location>
</feature>
<dbReference type="GO" id="GO:0005886">
    <property type="term" value="C:plasma membrane"/>
    <property type="evidence" value="ECO:0007669"/>
    <property type="project" value="TreeGrafter"/>
</dbReference>
<evidence type="ECO:0000313" key="7">
    <source>
        <dbReference type="EMBL" id="CAJ1953969.1"/>
    </source>
</evidence>
<protein>
    <submittedName>
        <fullName evidence="7">Uncharacterized protein</fullName>
    </submittedName>
</protein>
<evidence type="ECO:0000256" key="1">
    <source>
        <dbReference type="ARBA" id="ARBA00004141"/>
    </source>
</evidence>
<keyword evidence="8" id="KW-1185">Reference proteome</keyword>
<dbReference type="PANTHER" id="PTHR23112">
    <property type="entry name" value="G PROTEIN-COUPLED RECEPTOR 157-RELATED"/>
    <property type="match status" value="1"/>
</dbReference>
<accession>A0AAD2FVI5</accession>
<gene>
    <name evidence="7" type="ORF">CYCCA115_LOCUS14567</name>
</gene>
<dbReference type="PANTHER" id="PTHR23112:SF0">
    <property type="entry name" value="TRANSMEMBRANE PROTEIN 116"/>
    <property type="match status" value="1"/>
</dbReference>